<keyword evidence="6 8" id="KW-0472">Membrane</keyword>
<dbReference type="Pfam" id="PF21082">
    <property type="entry name" value="MS_channel_3rd"/>
    <property type="match status" value="1"/>
</dbReference>
<dbReference type="PANTHER" id="PTHR30347">
    <property type="entry name" value="POTASSIUM CHANNEL RELATED"/>
    <property type="match status" value="1"/>
</dbReference>
<feature type="coiled-coil region" evidence="7">
    <location>
        <begin position="426"/>
        <end position="480"/>
    </location>
</feature>
<evidence type="ECO:0000259" key="10">
    <source>
        <dbReference type="Pfam" id="PF21082"/>
    </source>
</evidence>
<dbReference type="InterPro" id="IPR011066">
    <property type="entry name" value="MscS_channel_C_sf"/>
</dbReference>
<evidence type="ECO:0000256" key="3">
    <source>
        <dbReference type="ARBA" id="ARBA00022475"/>
    </source>
</evidence>
<evidence type="ECO:0000256" key="8">
    <source>
        <dbReference type="SAM" id="Phobius"/>
    </source>
</evidence>
<dbReference type="SUPFAM" id="SSF82861">
    <property type="entry name" value="Mechanosensitive channel protein MscS (YggB), transmembrane region"/>
    <property type="match status" value="1"/>
</dbReference>
<dbReference type="Gene3D" id="1.10.287.1260">
    <property type="match status" value="1"/>
</dbReference>
<dbReference type="InterPro" id="IPR010920">
    <property type="entry name" value="LSM_dom_sf"/>
</dbReference>
<organism evidence="11 12">
    <name type="scientific">Methylomonas subterranea</name>
    <dbReference type="NCBI Taxonomy" id="2952225"/>
    <lineage>
        <taxon>Bacteria</taxon>
        <taxon>Pseudomonadati</taxon>
        <taxon>Pseudomonadota</taxon>
        <taxon>Gammaproteobacteria</taxon>
        <taxon>Methylococcales</taxon>
        <taxon>Methylococcaceae</taxon>
        <taxon>Methylomonas</taxon>
    </lineage>
</organism>
<keyword evidence="4 8" id="KW-0812">Transmembrane</keyword>
<feature type="transmembrane region" description="Helical" evidence="8">
    <location>
        <begin position="605"/>
        <end position="633"/>
    </location>
</feature>
<dbReference type="RefSeq" id="WP_256600209.1">
    <property type="nucleotide sequence ID" value="NZ_JANIBJ010000001.1"/>
</dbReference>
<proteinExistence type="inferred from homology"/>
<feature type="domain" description="Mechanosensitive ion channel MscS C-terminal" evidence="10">
    <location>
        <begin position="696"/>
        <end position="778"/>
    </location>
</feature>
<feature type="domain" description="Mechanosensitive ion channel MscS" evidence="9">
    <location>
        <begin position="621"/>
        <end position="687"/>
    </location>
</feature>
<dbReference type="InterPro" id="IPR023408">
    <property type="entry name" value="MscS_beta-dom_sf"/>
</dbReference>
<name>A0ABT1TB20_9GAMM</name>
<feature type="coiled-coil region" evidence="7">
    <location>
        <begin position="298"/>
        <end position="325"/>
    </location>
</feature>
<keyword evidence="7" id="KW-0175">Coiled coil</keyword>
<feature type="transmembrane region" description="Helical" evidence="8">
    <location>
        <begin position="538"/>
        <end position="556"/>
    </location>
</feature>
<evidence type="ECO:0000313" key="12">
    <source>
        <dbReference type="Proteomes" id="UP001524499"/>
    </source>
</evidence>
<evidence type="ECO:0000256" key="7">
    <source>
        <dbReference type="SAM" id="Coils"/>
    </source>
</evidence>
<evidence type="ECO:0000256" key="5">
    <source>
        <dbReference type="ARBA" id="ARBA00022989"/>
    </source>
</evidence>
<dbReference type="Proteomes" id="UP001524499">
    <property type="component" value="Unassembled WGS sequence"/>
</dbReference>
<feature type="transmembrane region" description="Helical" evidence="8">
    <location>
        <begin position="21"/>
        <end position="44"/>
    </location>
</feature>
<comment type="caution">
    <text evidence="11">The sequence shown here is derived from an EMBL/GenBank/DDBJ whole genome shotgun (WGS) entry which is preliminary data.</text>
</comment>
<feature type="transmembrane region" description="Helical" evidence="8">
    <location>
        <begin position="576"/>
        <end position="599"/>
    </location>
</feature>
<evidence type="ECO:0000256" key="2">
    <source>
        <dbReference type="ARBA" id="ARBA00008017"/>
    </source>
</evidence>
<dbReference type="Pfam" id="PF00924">
    <property type="entry name" value="MS_channel_2nd"/>
    <property type="match status" value="1"/>
</dbReference>
<dbReference type="InterPro" id="IPR006685">
    <property type="entry name" value="MscS_channel_2nd"/>
</dbReference>
<dbReference type="InterPro" id="IPR049278">
    <property type="entry name" value="MS_channel_C"/>
</dbReference>
<reference evidence="11 12" key="1">
    <citation type="submission" date="2022-07" db="EMBL/GenBank/DDBJ databases">
        <title>Methylomonas rivi sp. nov., Methylomonas rosea sp. nov., Methylomonas aureus sp. nov. and Methylomonas subterranea sp. nov., four novel methanotrophs isolated from a freshwater creek and the deep terrestrial subsurface.</title>
        <authorList>
            <person name="Abin C."/>
            <person name="Sankaranarayanan K."/>
            <person name="Garner C."/>
            <person name="Sindelar R."/>
            <person name="Kotary K."/>
            <person name="Garner R."/>
            <person name="Barclay S."/>
            <person name="Lawson P."/>
            <person name="Krumholz L."/>
        </authorList>
    </citation>
    <scope>NUCLEOTIDE SEQUENCE [LARGE SCALE GENOMIC DNA]</scope>
    <source>
        <strain evidence="11 12">SURF-2</strain>
    </source>
</reference>
<evidence type="ECO:0000256" key="6">
    <source>
        <dbReference type="ARBA" id="ARBA00023136"/>
    </source>
</evidence>
<comment type="subcellular location">
    <subcellularLocation>
        <location evidence="1">Cell membrane</location>
        <topology evidence="1">Multi-pass membrane protein</topology>
    </subcellularLocation>
</comment>
<gene>
    <name evidence="11" type="ORF">NP590_00675</name>
</gene>
<dbReference type="InterPro" id="IPR052702">
    <property type="entry name" value="MscS-like_channel"/>
</dbReference>
<dbReference type="PANTHER" id="PTHR30347:SF1">
    <property type="entry name" value="MECHANOSENSITIVE CHANNEL MSCK"/>
    <property type="match status" value="1"/>
</dbReference>
<dbReference type="Gene3D" id="2.30.30.60">
    <property type="match status" value="1"/>
</dbReference>
<dbReference type="InterPro" id="IPR011014">
    <property type="entry name" value="MscS_channel_TM-2"/>
</dbReference>
<keyword evidence="5 8" id="KW-1133">Transmembrane helix</keyword>
<evidence type="ECO:0000256" key="4">
    <source>
        <dbReference type="ARBA" id="ARBA00022692"/>
    </source>
</evidence>
<keyword evidence="12" id="KW-1185">Reference proteome</keyword>
<keyword evidence="3" id="KW-1003">Cell membrane</keyword>
<accession>A0ABT1TB20</accession>
<evidence type="ECO:0000256" key="1">
    <source>
        <dbReference type="ARBA" id="ARBA00004651"/>
    </source>
</evidence>
<dbReference type="SUPFAM" id="SSF50182">
    <property type="entry name" value="Sm-like ribonucleoproteins"/>
    <property type="match status" value="1"/>
</dbReference>
<protein>
    <submittedName>
        <fullName evidence="11">Mechanosensitive ion channel</fullName>
    </submittedName>
</protein>
<dbReference type="Gene3D" id="3.30.70.100">
    <property type="match status" value="1"/>
</dbReference>
<evidence type="ECO:0000313" key="11">
    <source>
        <dbReference type="EMBL" id="MCQ8102600.1"/>
    </source>
</evidence>
<dbReference type="SUPFAM" id="SSF82689">
    <property type="entry name" value="Mechanosensitive channel protein MscS (YggB), C-terminal domain"/>
    <property type="match status" value="1"/>
</dbReference>
<evidence type="ECO:0000259" key="9">
    <source>
        <dbReference type="Pfam" id="PF00924"/>
    </source>
</evidence>
<dbReference type="EMBL" id="JANIBJ010000001">
    <property type="protein sequence ID" value="MCQ8102600.1"/>
    <property type="molecule type" value="Genomic_DNA"/>
</dbReference>
<comment type="similarity">
    <text evidence="2">Belongs to the MscS (TC 1.A.23) family.</text>
</comment>
<sequence length="809" mass="90613">MTLRHRHLLFPPSGTPGMPCLVPVLQWFVFAALTAMLSLAALAVRAEGSSAGIQSATAQADSQDAASRQGTESELRLRLDQVRVRLAASLQDGEVAPVAATAAEWAEFTRLLNLIANDYEQHLDTLSKFRGMGQTREDFQKKAMVWTNFSEPPPYSVDFIDYQWQQVRLKDRELEATRLEQALFDGLLETRRQEFQESSKNLRQANEALEVAQPEQAERARWLRELNALRTQRDEARIGLLSTSSDLRNERLAHLADEKALLLRQAMQASSSSPLSQVDLNKKLDQLTERQLELDGEIASTVRAAQAAESQLQSTRERLKKLSEKIALESGGKVENTTPEIESIQQILDADSVESQVLSSNLRTLRLLALAVVSERHAWELRYLVGHAEDPVALNKASVDLKLGMERLSLWRKYLKSELDTIQIHLDNQAKKLANWQSEYGEQKQEQRKKAAFASAEKLLRRALTELDDLESRLINMLDLLELKQGNASLLEKLKTFYADSMALVNAFSDFELLAIDDSIIVEGRQISGKRSVTVSKIVKFILILALGLWLVNRVAEQGLRRVKNWQPIKASSGLLSLRLFSLVAVVAIIVFALISVHIPLTVFTFFGGALAIGVGFGAQNIINNFISGLILLAERSIRLGDMVEIEGVLSRVMQIGSRCCQVHRFDGIDMLIPNSRFLENNVTNLTLSDQRLRCTITLGTAYGSPVRKVLALVESVAIENPQVLKHPVPEVYLQEFADSALSLRLDFWVDLLVQPNRMRLMSDVRLRIEELFSENGILLAFPQRDVHLDITHPVKVELNTALAQSGEA</sequence>